<sequence length="115" mass="13292">MRALVKLLSPLACRFECHISDESYKIMHEELGPHLCANATSVYQPLDVRVMAPFKCNLRNLWLYEEKLEGDDDEDPYLPTARQKRMAMVLRAIAAWDMVTADIIRQAYAKAHRVN</sequence>
<dbReference type="GO" id="GO:0003676">
    <property type="term" value="F:nucleic acid binding"/>
    <property type="evidence" value="ECO:0007669"/>
    <property type="project" value="InterPro"/>
</dbReference>
<evidence type="ECO:0000259" key="1">
    <source>
        <dbReference type="Pfam" id="PF03184"/>
    </source>
</evidence>
<name>A0A418FI67_APHAT</name>
<gene>
    <name evidence="2" type="ORF">DYB37_011631</name>
</gene>
<dbReference type="AlphaFoldDB" id="A0A418FI67"/>
<comment type="caution">
    <text evidence="2">The sequence shown here is derived from an EMBL/GenBank/DDBJ whole genome shotgun (WGS) entry which is preliminary data.</text>
</comment>
<reference evidence="2 3" key="1">
    <citation type="submission" date="2018-08" db="EMBL/GenBank/DDBJ databases">
        <title>Aphanomyces genome sequencing and annotation.</title>
        <authorList>
            <person name="Minardi D."/>
            <person name="Oidtmann B."/>
            <person name="Van Der Giezen M."/>
            <person name="Studholme D.J."/>
        </authorList>
    </citation>
    <scope>NUCLEOTIDE SEQUENCE [LARGE SCALE GENOMIC DNA]</scope>
    <source>
        <strain evidence="2 3">Da</strain>
    </source>
</reference>
<feature type="domain" description="DDE-1" evidence="1">
    <location>
        <begin position="36"/>
        <end position="108"/>
    </location>
</feature>
<dbReference type="InterPro" id="IPR004875">
    <property type="entry name" value="DDE_SF_endonuclease_dom"/>
</dbReference>
<accession>A0A418FI67</accession>
<protein>
    <recommendedName>
        <fullName evidence="1">DDE-1 domain-containing protein</fullName>
    </recommendedName>
</protein>
<dbReference type="EMBL" id="QUTH01001615">
    <property type="protein sequence ID" value="RHZ29885.1"/>
    <property type="molecule type" value="Genomic_DNA"/>
</dbReference>
<dbReference type="Pfam" id="PF03184">
    <property type="entry name" value="DDE_1"/>
    <property type="match status" value="1"/>
</dbReference>
<dbReference type="Proteomes" id="UP000285430">
    <property type="component" value="Unassembled WGS sequence"/>
</dbReference>
<evidence type="ECO:0000313" key="2">
    <source>
        <dbReference type="EMBL" id="RHZ29885.1"/>
    </source>
</evidence>
<evidence type="ECO:0000313" key="3">
    <source>
        <dbReference type="Proteomes" id="UP000285430"/>
    </source>
</evidence>
<proteinExistence type="predicted"/>
<organism evidence="2 3">
    <name type="scientific">Aphanomyces astaci</name>
    <name type="common">Crayfish plague agent</name>
    <dbReference type="NCBI Taxonomy" id="112090"/>
    <lineage>
        <taxon>Eukaryota</taxon>
        <taxon>Sar</taxon>
        <taxon>Stramenopiles</taxon>
        <taxon>Oomycota</taxon>
        <taxon>Saprolegniomycetes</taxon>
        <taxon>Saprolegniales</taxon>
        <taxon>Verrucalvaceae</taxon>
        <taxon>Aphanomyces</taxon>
    </lineage>
</organism>